<proteinExistence type="predicted"/>
<dbReference type="KEGG" id="ngr:NAEGRDRAFT_58186"/>
<dbReference type="STRING" id="5762.D2VHB8"/>
<dbReference type="CDD" id="cd16655">
    <property type="entry name" value="RING-Ubox_WDSUB1-like"/>
    <property type="match status" value="1"/>
</dbReference>
<dbReference type="GeneID" id="8847711"/>
<dbReference type="Pfam" id="PF14623">
    <property type="entry name" value="Vint"/>
    <property type="match status" value="1"/>
</dbReference>
<evidence type="ECO:0000259" key="1">
    <source>
        <dbReference type="PROSITE" id="PS50234"/>
    </source>
</evidence>
<dbReference type="SUPFAM" id="SSF57850">
    <property type="entry name" value="RING/U-box"/>
    <property type="match status" value="1"/>
</dbReference>
<dbReference type="PANTHER" id="PTHR10579">
    <property type="entry name" value="CALCIUM-ACTIVATED CHLORIDE CHANNEL REGULATOR"/>
    <property type="match status" value="1"/>
</dbReference>
<evidence type="ECO:0000313" key="4">
    <source>
        <dbReference type="Proteomes" id="UP000006671"/>
    </source>
</evidence>
<dbReference type="Proteomes" id="UP000006671">
    <property type="component" value="Unassembled WGS sequence"/>
</dbReference>
<dbReference type="Gene3D" id="3.40.50.410">
    <property type="entry name" value="von Willebrand factor, type A domain"/>
    <property type="match status" value="1"/>
</dbReference>
<dbReference type="InterPro" id="IPR036465">
    <property type="entry name" value="vWFA_dom_sf"/>
</dbReference>
<dbReference type="SMART" id="SM00327">
    <property type="entry name" value="VWA"/>
    <property type="match status" value="1"/>
</dbReference>
<dbReference type="GO" id="GO:0016567">
    <property type="term" value="P:protein ubiquitination"/>
    <property type="evidence" value="ECO:0007669"/>
    <property type="project" value="InterPro"/>
</dbReference>
<dbReference type="InterPro" id="IPR039510">
    <property type="entry name" value="Vint_dom"/>
</dbReference>
<dbReference type="PROSITE" id="PS50817">
    <property type="entry name" value="INTEIN_N_TER"/>
    <property type="match status" value="1"/>
</dbReference>
<dbReference type="GO" id="GO:0016539">
    <property type="term" value="P:intein-mediated protein splicing"/>
    <property type="evidence" value="ECO:0007669"/>
    <property type="project" value="InterPro"/>
</dbReference>
<dbReference type="Pfam" id="PF14624">
    <property type="entry name" value="Vwaint"/>
    <property type="match status" value="1"/>
</dbReference>
<dbReference type="InterPro" id="IPR003587">
    <property type="entry name" value="Hint_dom_N"/>
</dbReference>
<dbReference type="PANTHER" id="PTHR10579:SF156">
    <property type="entry name" value="VWFA DOMAIN-CONTAINING PROTEIN"/>
    <property type="match status" value="1"/>
</dbReference>
<dbReference type="InterPro" id="IPR002035">
    <property type="entry name" value="VWF_A"/>
</dbReference>
<dbReference type="CDD" id="cd00081">
    <property type="entry name" value="Hint"/>
    <property type="match status" value="1"/>
</dbReference>
<dbReference type="InterPro" id="IPR036844">
    <property type="entry name" value="Hint_dom_sf"/>
</dbReference>
<evidence type="ECO:0000313" key="3">
    <source>
        <dbReference type="EMBL" id="EFC43859.1"/>
    </source>
</evidence>
<sequence>MSSSSTQRNYPNEFYCPITQEIMKDPVIGTDGQTYEREAIEHWLTIHATSPLTREAMSKELLVSNIALRNTIEQLVHGNTPIVVNRVTPLVEQDIEDHSLNLTIVSKQVSESKRRIHVKVSPPTGGQRQPCNLVCILDVSGSMGSSAEDLSSSNENTGFSRLDLVKHSVRTLIELMNEKDQISLIPFSDSARMELPLTKMDAVGKKKAIEKLEHLGPEGSTNVWDGLRLGMESSLNNPLCAKTNTCLILFTDGEPNINPPRGIVPTLEKYIKEHPLNSTIHSFGFGYSLDSALLKDIAMNGSGAYSYIPDCSMVGTTFVNMMSNILCTAVRRAELVISSMNGAKISHVYGSSQNGNNSTNEKQFTISMGGVQFQQSRDYIIDVDMHANNLPAIKVDLTYNHHSIEKVEPVNQSLSSEQATDMDANLTRLMFIECVEKCIQTYRNGNSSRDDSSKECKHQLESFLQTIAKLPSFTDERVSALVRDIKSDNTNEGQVSIAFSKQEFMNKWGYHYLPSLLRANWMQQCHNFKDPSVQIFGGSLFEALQSVADDIFCKLPPPKPSNVYSYGGGSYNTPTNMSSYYNAGGSCFDGNSLITMYDNSVKKVSEIKKGDRVKNMNGDSYATILCVLKSKTPSPIVKLCEMNGMYITPYHPVRVKGEWKFPIDIKSPQDVACDYVYNLVVDQGHVVSINGVECITLGHGFTDNSVVSHPYFGTDQIVKDLSSMKGYDLGMIEMNKYDLKRDPNTKMIISLSILE</sequence>
<dbReference type="EMBL" id="GG738871">
    <property type="protein sequence ID" value="EFC43859.1"/>
    <property type="molecule type" value="Genomic_DNA"/>
</dbReference>
<dbReference type="SMART" id="SM00306">
    <property type="entry name" value="HintN"/>
    <property type="match status" value="1"/>
</dbReference>
<dbReference type="SUPFAM" id="SSF51294">
    <property type="entry name" value="Hedgehog/intein (Hint) domain"/>
    <property type="match status" value="1"/>
</dbReference>
<dbReference type="InterPro" id="IPR003613">
    <property type="entry name" value="Ubox_domain"/>
</dbReference>
<dbReference type="InterPro" id="IPR032838">
    <property type="entry name" value="Vwaint_dom"/>
</dbReference>
<dbReference type="InParanoid" id="D2VHB8"/>
<dbReference type="OrthoDB" id="299997at2759"/>
<dbReference type="PROSITE" id="PS50234">
    <property type="entry name" value="VWFA"/>
    <property type="match status" value="1"/>
</dbReference>
<dbReference type="PROSITE" id="PS51698">
    <property type="entry name" value="U_BOX"/>
    <property type="match status" value="1"/>
</dbReference>
<dbReference type="InterPro" id="IPR013083">
    <property type="entry name" value="Znf_RING/FYVE/PHD"/>
</dbReference>
<dbReference type="GO" id="GO:0004842">
    <property type="term" value="F:ubiquitin-protein transferase activity"/>
    <property type="evidence" value="ECO:0007669"/>
    <property type="project" value="InterPro"/>
</dbReference>
<name>D2VHB8_NAEGR</name>
<dbReference type="Pfam" id="PF04564">
    <property type="entry name" value="U-box"/>
    <property type="match status" value="1"/>
</dbReference>
<accession>D2VHB8</accession>
<protein>
    <submittedName>
        <fullName evidence="3">Predicted protein</fullName>
    </submittedName>
</protein>
<reference evidence="3 4" key="1">
    <citation type="journal article" date="2010" name="Cell">
        <title>The genome of Naegleria gruberi illuminates early eukaryotic versatility.</title>
        <authorList>
            <person name="Fritz-Laylin L.K."/>
            <person name="Prochnik S.E."/>
            <person name="Ginger M.L."/>
            <person name="Dacks J.B."/>
            <person name="Carpenter M.L."/>
            <person name="Field M.C."/>
            <person name="Kuo A."/>
            <person name="Paredez A."/>
            <person name="Chapman J."/>
            <person name="Pham J."/>
            <person name="Shu S."/>
            <person name="Neupane R."/>
            <person name="Cipriano M."/>
            <person name="Mancuso J."/>
            <person name="Tu H."/>
            <person name="Salamov A."/>
            <person name="Lindquist E."/>
            <person name="Shapiro H."/>
            <person name="Lucas S."/>
            <person name="Grigoriev I.V."/>
            <person name="Cande W.Z."/>
            <person name="Fulton C."/>
            <person name="Rokhsar D.S."/>
            <person name="Dawson S.C."/>
        </authorList>
    </citation>
    <scope>NUCLEOTIDE SEQUENCE [LARGE SCALE GENOMIC DNA]</scope>
    <source>
        <strain evidence="3 4">NEG-M</strain>
    </source>
</reference>
<dbReference type="Pfam" id="PF13519">
    <property type="entry name" value="VWA_2"/>
    <property type="match status" value="1"/>
</dbReference>
<dbReference type="AlphaFoldDB" id="D2VHB8"/>
<dbReference type="eggNOG" id="ENOG502REND">
    <property type="taxonomic scope" value="Eukaryota"/>
</dbReference>
<dbReference type="InterPro" id="IPR006141">
    <property type="entry name" value="Intein_N"/>
</dbReference>
<dbReference type="RefSeq" id="XP_002676603.1">
    <property type="nucleotide sequence ID" value="XM_002676557.1"/>
</dbReference>
<feature type="domain" description="U-box" evidence="2">
    <location>
        <begin position="9"/>
        <end position="82"/>
    </location>
</feature>
<dbReference type="Gene3D" id="2.170.16.10">
    <property type="entry name" value="Hedgehog/Intein (Hint) domain"/>
    <property type="match status" value="1"/>
</dbReference>
<gene>
    <name evidence="3" type="ORF">NAEGRDRAFT_58186</name>
</gene>
<dbReference type="OMA" id="QVCNSFK"/>
<keyword evidence="4" id="KW-1185">Reference proteome</keyword>
<dbReference type="SMART" id="SM00504">
    <property type="entry name" value="Ubox"/>
    <property type="match status" value="1"/>
</dbReference>
<evidence type="ECO:0000259" key="2">
    <source>
        <dbReference type="PROSITE" id="PS51698"/>
    </source>
</evidence>
<organism evidence="4">
    <name type="scientific">Naegleria gruberi</name>
    <name type="common">Amoeba</name>
    <dbReference type="NCBI Taxonomy" id="5762"/>
    <lineage>
        <taxon>Eukaryota</taxon>
        <taxon>Discoba</taxon>
        <taxon>Heterolobosea</taxon>
        <taxon>Tetramitia</taxon>
        <taxon>Eutetramitia</taxon>
        <taxon>Vahlkampfiidae</taxon>
        <taxon>Naegleria</taxon>
    </lineage>
</organism>
<dbReference type="SUPFAM" id="SSF53300">
    <property type="entry name" value="vWA-like"/>
    <property type="match status" value="1"/>
</dbReference>
<feature type="domain" description="VWFA" evidence="1">
    <location>
        <begin position="132"/>
        <end position="322"/>
    </location>
</feature>
<dbReference type="VEuPathDB" id="AmoebaDB:NAEGRDRAFT_58186"/>
<dbReference type="InterPro" id="IPR051266">
    <property type="entry name" value="CLCR"/>
</dbReference>
<dbReference type="Gene3D" id="3.30.40.10">
    <property type="entry name" value="Zinc/RING finger domain, C3HC4 (zinc finger)"/>
    <property type="match status" value="1"/>
</dbReference>